<dbReference type="CDD" id="cd10001">
    <property type="entry name" value="HDAC_classII_APAH"/>
    <property type="match status" value="1"/>
</dbReference>
<dbReference type="Proteomes" id="UP001595973">
    <property type="component" value="Unassembled WGS sequence"/>
</dbReference>
<evidence type="ECO:0000256" key="5">
    <source>
        <dbReference type="ARBA" id="ARBA00022833"/>
    </source>
</evidence>
<name>A0ABV9KBJ0_9RHOB</name>
<feature type="domain" description="Histone deacetylase" evidence="6">
    <location>
        <begin position="18"/>
        <end position="326"/>
    </location>
</feature>
<dbReference type="Gene3D" id="3.40.800.20">
    <property type="entry name" value="Histone deacetylase domain"/>
    <property type="match status" value="1"/>
</dbReference>
<evidence type="ECO:0000256" key="4">
    <source>
        <dbReference type="ARBA" id="ARBA00022801"/>
    </source>
</evidence>
<dbReference type="PRINTS" id="PR01270">
    <property type="entry name" value="HDASUPER"/>
</dbReference>
<dbReference type="SUPFAM" id="SSF52768">
    <property type="entry name" value="Arginase/deacetylase"/>
    <property type="match status" value="1"/>
</dbReference>
<keyword evidence="3" id="KW-0479">Metal-binding</keyword>
<dbReference type="InterPro" id="IPR023696">
    <property type="entry name" value="Ureohydrolase_dom_sf"/>
</dbReference>
<accession>A0ABV9KBJ0</accession>
<comment type="similarity">
    <text evidence="2">Belongs to the histone deacetylase family.</text>
</comment>
<comment type="cofactor">
    <cofactor evidence="1">
        <name>Zn(2+)</name>
        <dbReference type="ChEBI" id="CHEBI:29105"/>
    </cofactor>
</comment>
<evidence type="ECO:0000256" key="2">
    <source>
        <dbReference type="ARBA" id="ARBA00005947"/>
    </source>
</evidence>
<dbReference type="PANTHER" id="PTHR10625:SF17">
    <property type="entry name" value="HISTONE DEACETYLASE 8"/>
    <property type="match status" value="1"/>
</dbReference>
<evidence type="ECO:0000256" key="1">
    <source>
        <dbReference type="ARBA" id="ARBA00001947"/>
    </source>
</evidence>
<dbReference type="InterPro" id="IPR000286">
    <property type="entry name" value="HDACs"/>
</dbReference>
<keyword evidence="8" id="KW-1185">Reference proteome</keyword>
<comment type="caution">
    <text evidence="7">The sequence shown here is derived from an EMBL/GenBank/DDBJ whole genome shotgun (WGS) entry which is preliminary data.</text>
</comment>
<keyword evidence="4" id="KW-0378">Hydrolase</keyword>
<dbReference type="InterPro" id="IPR023801">
    <property type="entry name" value="His_deacetylse_dom"/>
</dbReference>
<dbReference type="RefSeq" id="WP_380715802.1">
    <property type="nucleotide sequence ID" value="NZ_JBHSGI010000002.1"/>
</dbReference>
<keyword evidence="5" id="KW-0862">Zinc</keyword>
<sequence length="331" mass="35606">MRHEGARFLKAGRLIASPESPARARSILAALSDADFRITEPEDHGLEPLMRVHSAAYLEFLQRIHSRWITAFGHDAAVLPNVMAGVQRNHVPESPVGALGYYVGDLAAEIREGTWAASFASAQCAVGAARYMVATGNPAYALCRPPGHHAGAARAMGFCFLNNAAIAAEELRQRFAKVAIVDIDVHCGNGTQSIFYERSDVLTASMHSNPSHYYPFHSGYEDEQGAGEGRGANTNVCYSADVDDAGFLEAFARLTDAVEAFAPEAIVLALGVDALRSDPHGGHHITPDAFVEVAARLRSWGLPTIFVQEGGYDSDELGPTVARVLRVFSDE</sequence>
<dbReference type="Pfam" id="PF00850">
    <property type="entry name" value="Hist_deacetyl"/>
    <property type="match status" value="1"/>
</dbReference>
<evidence type="ECO:0000256" key="3">
    <source>
        <dbReference type="ARBA" id="ARBA00022723"/>
    </source>
</evidence>
<evidence type="ECO:0000259" key="6">
    <source>
        <dbReference type="Pfam" id="PF00850"/>
    </source>
</evidence>
<dbReference type="EMBL" id="JBHSGI010000002">
    <property type="protein sequence ID" value="MFC4667572.1"/>
    <property type="molecule type" value="Genomic_DNA"/>
</dbReference>
<reference evidence="8" key="1">
    <citation type="journal article" date="2019" name="Int. J. Syst. Evol. Microbiol.">
        <title>The Global Catalogue of Microorganisms (GCM) 10K type strain sequencing project: providing services to taxonomists for standard genome sequencing and annotation.</title>
        <authorList>
            <consortium name="The Broad Institute Genomics Platform"/>
            <consortium name="The Broad Institute Genome Sequencing Center for Infectious Disease"/>
            <person name="Wu L."/>
            <person name="Ma J."/>
        </authorList>
    </citation>
    <scope>NUCLEOTIDE SEQUENCE [LARGE SCALE GENOMIC DNA]</scope>
    <source>
        <strain evidence="8">CGMCC 4.7283</strain>
    </source>
</reference>
<evidence type="ECO:0000313" key="8">
    <source>
        <dbReference type="Proteomes" id="UP001595973"/>
    </source>
</evidence>
<gene>
    <name evidence="7" type="ORF">ACFO5X_03330</name>
</gene>
<proteinExistence type="inferred from homology"/>
<organism evidence="7 8">
    <name type="scientific">Seohaeicola nanhaiensis</name>
    <dbReference type="NCBI Taxonomy" id="1387282"/>
    <lineage>
        <taxon>Bacteria</taxon>
        <taxon>Pseudomonadati</taxon>
        <taxon>Pseudomonadota</taxon>
        <taxon>Alphaproteobacteria</taxon>
        <taxon>Rhodobacterales</taxon>
        <taxon>Roseobacteraceae</taxon>
        <taxon>Seohaeicola</taxon>
    </lineage>
</organism>
<evidence type="ECO:0000313" key="7">
    <source>
        <dbReference type="EMBL" id="MFC4667572.1"/>
    </source>
</evidence>
<dbReference type="InterPro" id="IPR037138">
    <property type="entry name" value="His_deacetylse_dom_sf"/>
</dbReference>
<dbReference type="PANTHER" id="PTHR10625">
    <property type="entry name" value="HISTONE DEACETYLASE HDAC1-RELATED"/>
    <property type="match status" value="1"/>
</dbReference>
<protein>
    <submittedName>
        <fullName evidence="7">Histone deacetylase family protein</fullName>
    </submittedName>
</protein>